<accession>A0A810L3F8</accession>
<dbReference type="InterPro" id="IPR000415">
    <property type="entry name" value="Nitroreductase-like"/>
</dbReference>
<sequence>MATAEFPESAGTGPQRTPSGTLWRAVSIALRAPSIFNTQPWRWHLRSGSVWLWADRTRQMTHIDPEGRLLIVSCGVALQHAACALAAIGHRPDTQRWPDPDRPDLLARLTAGPVREPTPDDIRALHAILSRRTDRRPSARDTPLATFHLNALRGAVEAHGVHLHVVRDEQLPVLAAATAQAEQIEFADPELRDDLDRWTHRDAIDRDGITPEQVVPAVSRRIPQRTFLPDREAHLEPGDGSDRSASYAILFTDGDDRRAWLTAGEALSSLLIEAAQRDVSVNPMSSAVEVPATRAQLAELLCHVGHPVLTLRLSPAGGKLPRSPRRAATDAIET</sequence>
<dbReference type="GO" id="GO:0016491">
    <property type="term" value="F:oxidoreductase activity"/>
    <property type="evidence" value="ECO:0007669"/>
    <property type="project" value="InterPro"/>
</dbReference>
<dbReference type="KEGG" id="aser:Asera_27960"/>
<evidence type="ECO:0000313" key="1">
    <source>
        <dbReference type="EMBL" id="BCJ28688.1"/>
    </source>
</evidence>
<reference evidence="1" key="1">
    <citation type="submission" date="2020-08" db="EMBL/GenBank/DDBJ databases">
        <title>Whole genome shotgun sequence of Actinocatenispora sera NBRC 101916.</title>
        <authorList>
            <person name="Komaki H."/>
            <person name="Tamura T."/>
        </authorList>
    </citation>
    <scope>NUCLEOTIDE SEQUENCE</scope>
    <source>
        <strain evidence="1">NBRC 101916</strain>
    </source>
</reference>
<organism evidence="1 2">
    <name type="scientific">Actinocatenispora sera</name>
    <dbReference type="NCBI Taxonomy" id="390989"/>
    <lineage>
        <taxon>Bacteria</taxon>
        <taxon>Bacillati</taxon>
        <taxon>Actinomycetota</taxon>
        <taxon>Actinomycetes</taxon>
        <taxon>Micromonosporales</taxon>
        <taxon>Micromonosporaceae</taxon>
        <taxon>Actinocatenispora</taxon>
    </lineage>
</organism>
<evidence type="ECO:0000313" key="2">
    <source>
        <dbReference type="Proteomes" id="UP000680750"/>
    </source>
</evidence>
<dbReference type="RefSeq" id="WP_157035185.1">
    <property type="nucleotide sequence ID" value="NZ_AP023354.1"/>
</dbReference>
<name>A0A810L3F8_9ACTN</name>
<dbReference type="NCBIfam" id="NF047509">
    <property type="entry name" value="Rv3131_FMN_oxido"/>
    <property type="match status" value="1"/>
</dbReference>
<dbReference type="Proteomes" id="UP000680750">
    <property type="component" value="Chromosome"/>
</dbReference>
<dbReference type="Gene3D" id="3.40.109.10">
    <property type="entry name" value="NADH Oxidase"/>
    <property type="match status" value="1"/>
</dbReference>
<gene>
    <name evidence="1" type="ORF">Asera_27960</name>
</gene>
<keyword evidence="2" id="KW-1185">Reference proteome</keyword>
<protein>
    <submittedName>
        <fullName evidence="1">NAD(P)H nitroreductase</fullName>
    </submittedName>
</protein>
<dbReference type="SUPFAM" id="SSF55469">
    <property type="entry name" value="FMN-dependent nitroreductase-like"/>
    <property type="match status" value="1"/>
</dbReference>
<proteinExistence type="predicted"/>
<dbReference type="OrthoDB" id="8156917at2"/>
<dbReference type="AlphaFoldDB" id="A0A810L3F8"/>
<dbReference type="EMBL" id="AP023354">
    <property type="protein sequence ID" value="BCJ28688.1"/>
    <property type="molecule type" value="Genomic_DNA"/>
</dbReference>